<protein>
    <submittedName>
        <fullName evidence="2">Uncharacterized protein</fullName>
    </submittedName>
</protein>
<keyword evidence="3" id="KW-1185">Reference proteome</keyword>
<accession>A0A0L6VFH4</accession>
<dbReference type="OrthoDB" id="3039677at2759"/>
<evidence type="ECO:0000256" key="1">
    <source>
        <dbReference type="SAM" id="MobiDB-lite"/>
    </source>
</evidence>
<evidence type="ECO:0000313" key="3">
    <source>
        <dbReference type="Proteomes" id="UP000037035"/>
    </source>
</evidence>
<dbReference type="Proteomes" id="UP000037035">
    <property type="component" value="Unassembled WGS sequence"/>
</dbReference>
<dbReference type="VEuPathDB" id="FungiDB:VP01_1708g3"/>
<reference evidence="2 3" key="1">
    <citation type="submission" date="2015-08" db="EMBL/GenBank/DDBJ databases">
        <title>Next Generation Sequencing and Analysis of the Genome of Puccinia sorghi L Schw, the Causal Agent of Maize Common Rust.</title>
        <authorList>
            <person name="Rochi L."/>
            <person name="Burguener G."/>
            <person name="Darino M."/>
            <person name="Turjanski A."/>
            <person name="Kreff E."/>
            <person name="Dieguez M.J."/>
            <person name="Sacco F."/>
        </authorList>
    </citation>
    <scope>NUCLEOTIDE SEQUENCE [LARGE SCALE GENOMIC DNA]</scope>
    <source>
        <strain evidence="2 3">RO10H11247</strain>
    </source>
</reference>
<proteinExistence type="predicted"/>
<dbReference type="EMBL" id="LAVV01006513">
    <property type="protein sequence ID" value="KNZ59541.1"/>
    <property type="molecule type" value="Genomic_DNA"/>
</dbReference>
<dbReference type="AlphaFoldDB" id="A0A0L6VFH4"/>
<feature type="compositionally biased region" description="Basic and acidic residues" evidence="1">
    <location>
        <begin position="322"/>
        <end position="338"/>
    </location>
</feature>
<name>A0A0L6VFH4_9BASI</name>
<gene>
    <name evidence="2" type="ORF">VP01_1708g3</name>
</gene>
<dbReference type="STRING" id="27349.A0A0L6VFH4"/>
<feature type="region of interest" description="Disordered" evidence="1">
    <location>
        <begin position="309"/>
        <end position="347"/>
    </location>
</feature>
<comment type="caution">
    <text evidence="2">The sequence shown here is derived from an EMBL/GenBank/DDBJ whole genome shotgun (WGS) entry which is preliminary data.</text>
</comment>
<organism evidence="2 3">
    <name type="scientific">Puccinia sorghi</name>
    <dbReference type="NCBI Taxonomy" id="27349"/>
    <lineage>
        <taxon>Eukaryota</taxon>
        <taxon>Fungi</taxon>
        <taxon>Dikarya</taxon>
        <taxon>Basidiomycota</taxon>
        <taxon>Pucciniomycotina</taxon>
        <taxon>Pucciniomycetes</taxon>
        <taxon>Pucciniales</taxon>
        <taxon>Pucciniaceae</taxon>
        <taxon>Puccinia</taxon>
    </lineage>
</organism>
<evidence type="ECO:0000313" key="2">
    <source>
        <dbReference type="EMBL" id="KNZ59541.1"/>
    </source>
</evidence>
<sequence length="743" mass="84968">MELCECSQCSQYSLTNAAGQLRFGRYVSSRNQRKHQLEDLRKQSSSRFPPQDEYWIESNEERSASVDSITESPTSLIDFPGVSLDKCRTARDFVLKMITNARVLPNNQLGDIKIPKDTRTILKNSLNVQLETSICCPACYTLFFPPNLPPTCPYRETPRSKICGAQLWARKLMFVGGSHKGQFQPKKFRLRQGQHSPIERPICTFVHQKLSNWLPWFLSIPGIERAIDDWSGSEVRRASNRWLQTLTKSRRDEIVKQSGTRYSELNRLYYRDPVLHVALGVMHNWMEGILMHHFRERWGFQTLSYKEKRRRGSNQGPRAKRLRLDESEADTDSNKSSDTDDESDDDFELNHGASGGLLSQREMDYFRSALADVVLPTRVGCIPSELGKSHCGKLKASQWYVLFVYVIPLIVTEIFVEKNNMVVAQSNRWWIMENITSLIQCTHIINSQRIRPTHGERFRLSYLKYCESSLKIFENLKVNPNHHYALHVPEQLVLWGPLGGVAEWSSERCIGKLRSLQTNGRIGELEGSMMKRLCQIQRLEAKGGMKKILEDKSTEEQDKNHRGRPTKINDALYNRLLNHARALDPTVCDYRQLPHAEDANILRPNVLIRATLDVCEKTRVSVLPPNNCVVIKRNGIISYGLVNEILVYTHPGQGLRAVCEIIKISNLFCKVKRSPTTQFRFWLYTMKAVVGCVEQNVELVPAEAIANLAAYRRLPSGIFGLKNGIILTPVNRLGSLEINPVAT</sequence>
<dbReference type="PANTHER" id="PTHR46579:SF1">
    <property type="entry name" value="F5_8 TYPE C DOMAIN-CONTAINING PROTEIN"/>
    <property type="match status" value="1"/>
</dbReference>
<dbReference type="PANTHER" id="PTHR46579">
    <property type="entry name" value="F5/8 TYPE C DOMAIN-CONTAINING PROTEIN-RELATED"/>
    <property type="match status" value="1"/>
</dbReference>